<name>A0A0F9UL16_9ZZZZ</name>
<dbReference type="EMBL" id="LAZR01000131">
    <property type="protein sequence ID" value="KKN88142.1"/>
    <property type="molecule type" value="Genomic_DNA"/>
</dbReference>
<feature type="region of interest" description="Disordered" evidence="1">
    <location>
        <begin position="36"/>
        <end position="62"/>
    </location>
</feature>
<accession>A0A0F9UL16</accession>
<organism evidence="2">
    <name type="scientific">marine sediment metagenome</name>
    <dbReference type="NCBI Taxonomy" id="412755"/>
    <lineage>
        <taxon>unclassified sequences</taxon>
        <taxon>metagenomes</taxon>
        <taxon>ecological metagenomes</taxon>
    </lineage>
</organism>
<sequence>MKGLARLEHRRRCGRLWTWNRAAGTSYEITLEEREALRDKSRHRASRARAKNHRNYTSRQET</sequence>
<gene>
    <name evidence="2" type="ORF">LCGC14_0252140</name>
</gene>
<dbReference type="AlphaFoldDB" id="A0A0F9UL16"/>
<evidence type="ECO:0000313" key="2">
    <source>
        <dbReference type="EMBL" id="KKN88142.1"/>
    </source>
</evidence>
<proteinExistence type="predicted"/>
<comment type="caution">
    <text evidence="2">The sequence shown here is derived from an EMBL/GenBank/DDBJ whole genome shotgun (WGS) entry which is preliminary data.</text>
</comment>
<protein>
    <submittedName>
        <fullName evidence="2">Uncharacterized protein</fullName>
    </submittedName>
</protein>
<evidence type="ECO:0000256" key="1">
    <source>
        <dbReference type="SAM" id="MobiDB-lite"/>
    </source>
</evidence>
<feature type="compositionally biased region" description="Basic residues" evidence="1">
    <location>
        <begin position="40"/>
        <end position="56"/>
    </location>
</feature>
<reference evidence="2" key="1">
    <citation type="journal article" date="2015" name="Nature">
        <title>Complex archaea that bridge the gap between prokaryotes and eukaryotes.</title>
        <authorList>
            <person name="Spang A."/>
            <person name="Saw J.H."/>
            <person name="Jorgensen S.L."/>
            <person name="Zaremba-Niedzwiedzka K."/>
            <person name="Martijn J."/>
            <person name="Lind A.E."/>
            <person name="van Eijk R."/>
            <person name="Schleper C."/>
            <person name="Guy L."/>
            <person name="Ettema T.J."/>
        </authorList>
    </citation>
    <scope>NUCLEOTIDE SEQUENCE</scope>
</reference>